<dbReference type="InterPro" id="IPR004871">
    <property type="entry name" value="RSE1/DDB1/CPSF1_C"/>
</dbReference>
<dbReference type="PANTHER" id="PTHR10644">
    <property type="entry name" value="DNA REPAIR/RNA PROCESSING CPSF FAMILY"/>
    <property type="match status" value="1"/>
</dbReference>
<evidence type="ECO:0000259" key="5">
    <source>
        <dbReference type="Pfam" id="PF10433"/>
    </source>
</evidence>
<protein>
    <recommendedName>
        <fullName evidence="8">Cleavage/polyadenylation specificity factor A subunit C-terminal domain-containing protein</fullName>
    </recommendedName>
</protein>
<evidence type="ECO:0000259" key="6">
    <source>
        <dbReference type="Pfam" id="PF23726"/>
    </source>
</evidence>
<reference evidence="7" key="1">
    <citation type="submission" date="2017-05" db="UniProtKB">
        <authorList>
            <consortium name="EnsemblMetazoa"/>
        </authorList>
    </citation>
    <scope>IDENTIFICATION</scope>
</reference>
<dbReference type="FunFam" id="2.130.10.10:FF:000100">
    <property type="entry name" value="Cleavage and polyadenylation specificity factor subunit 1"/>
    <property type="match status" value="1"/>
</dbReference>
<dbReference type="InParanoid" id="A0A1X7VEN2"/>
<feature type="domain" description="RSE1/DDB1/CPSF1 second beta-propeller" evidence="6">
    <location>
        <begin position="489"/>
        <end position="960"/>
    </location>
</feature>
<feature type="compositionally biased region" description="Basic and acidic residues" evidence="3">
    <location>
        <begin position="517"/>
        <end position="542"/>
    </location>
</feature>
<dbReference type="InterPro" id="IPR058543">
    <property type="entry name" value="Beta-prop_RSE1/DDB1/CPSF1_2nd"/>
</dbReference>
<keyword evidence="2" id="KW-0539">Nucleus</keyword>
<evidence type="ECO:0000256" key="2">
    <source>
        <dbReference type="ARBA" id="ARBA00023242"/>
    </source>
</evidence>
<organism evidence="7">
    <name type="scientific">Amphimedon queenslandica</name>
    <name type="common">Sponge</name>
    <dbReference type="NCBI Taxonomy" id="400682"/>
    <lineage>
        <taxon>Eukaryota</taxon>
        <taxon>Metazoa</taxon>
        <taxon>Porifera</taxon>
        <taxon>Demospongiae</taxon>
        <taxon>Heteroscleromorpha</taxon>
        <taxon>Haplosclerida</taxon>
        <taxon>Niphatidae</taxon>
        <taxon>Amphimedon</taxon>
    </lineage>
</organism>
<feature type="domain" description="RSE1/DDB1/CPSF1 C-terminal" evidence="4">
    <location>
        <begin position="1035"/>
        <end position="1373"/>
    </location>
</feature>
<evidence type="ECO:0008006" key="8">
    <source>
        <dbReference type="Google" id="ProtNLM"/>
    </source>
</evidence>
<dbReference type="OrthoDB" id="6109at2759"/>
<dbReference type="InterPro" id="IPR050358">
    <property type="entry name" value="RSE1/DDB1/CFT1"/>
</dbReference>
<dbReference type="GO" id="GO:0003676">
    <property type="term" value="F:nucleic acid binding"/>
    <property type="evidence" value="ECO:0007669"/>
    <property type="project" value="InterPro"/>
</dbReference>
<feature type="region of interest" description="Disordered" evidence="3">
    <location>
        <begin position="506"/>
        <end position="545"/>
    </location>
</feature>
<dbReference type="Gene3D" id="1.10.150.910">
    <property type="match status" value="1"/>
</dbReference>
<dbReference type="InterPro" id="IPR015943">
    <property type="entry name" value="WD40/YVTN_repeat-like_dom_sf"/>
</dbReference>
<accession>A0A1X7VEN2</accession>
<dbReference type="Pfam" id="PF03178">
    <property type="entry name" value="CPSF_A"/>
    <property type="match status" value="1"/>
</dbReference>
<dbReference type="STRING" id="400682.A0A1X7VEN2"/>
<dbReference type="Pfam" id="PF23726">
    <property type="entry name" value="Beta-prop_RSE1_2nd"/>
    <property type="match status" value="1"/>
</dbReference>
<dbReference type="GO" id="GO:0005634">
    <property type="term" value="C:nucleus"/>
    <property type="evidence" value="ECO:0007669"/>
    <property type="project" value="UniProtKB-SubCell"/>
</dbReference>
<evidence type="ECO:0000256" key="1">
    <source>
        <dbReference type="ARBA" id="ARBA00004123"/>
    </source>
</evidence>
<feature type="domain" description="RSE1/DDB1/CPSF1 first beta-propeller" evidence="5">
    <location>
        <begin position="14"/>
        <end position="390"/>
    </location>
</feature>
<sequence length="1408" mass="156149">MYAVYREVHPPTGVEHCTSCHFVHSEKEQVAVASTSLLRIFDVAQLQRNDGKAKLVQCLEFSFHGNIQSLDKVRLRHSDRDCLLLSFNDAKLSIVEYNPETNGLKTVSMHQFEDEEIRGGILHNDSRPVVKVDPEGRCAVMLLFGSHLAVCPFQQDLSIDTPLSPSPSLDTHDILPTYTISLRDLPEPLPVIKDMTFIEGYTSPTLLFLSEVSPTWAGRISLRQDSMMLLGLSLNTSDKSHTVIWTLKNLPFDSSYLHPVPKPLGGVLVFGANTLIYLNQSSPPYGLSLNSITDYTTRFLLKNEGSLGIRLDCSQSVFISNEQLLVSLQSGDIYIVTLFPDSGMRGVKRITFDKAASSILSSCICSIKPHFLFLGSRLANSLLLRYSTTVKQNIVEPIGGAILDLDDIEVYGESAVSQSTSSSSLLTNYSLEVCDSLLCIGPVVKATIGEPAFLSEEFVDKSDLDLELVLCSGHGKNGALSVLQRTIRPQVVTTFELPGCIDMWTVKSEGEEEEKGEETKEEGQNEGGEKDQSREKEEKGSGQHDYLILSRSDSTMVLQTGQEITELDQSGFATQSATVFAGNVGSFIVQATRTDIRLLKGIKQLCYVALDMGGGVKCVDVCSPYVIVLLMEGEIGLLKLVDESLVLSWPSLGNNTPVNHISAYTDTSGLFDVTSSLQFEGDGSEKEEEVPIAPPPVKRPHLSSSLLYDEDELLYGPVKTEVKEENASPMEASLAAEPEAPPPITPTHWCLLCKEDGALEIYSVPEFQFVFAVRNFSVAPWTLCDSGRVPFPSGTGESMGGGGGGVSGGPCNVEQVLCVGMGLNGKKPHIMAFINKELVIYEAFQYTSAIHPGHLKLRFSKVQHNVILQDKRVGKLAKHFQQQEFSFPPHLRKFSNIAGYSGVFVCGPYPHWIFMAARGHLSIHPMYIDGPVQSFAPFDNVNCPSGFLYFNKESELRISVLPTQLSYDSYWPVRKVPLKATPHFVGYHMESKVHVIIASTPQPVTVIPDPNGETEDALETVERDGRFVYSQEETYYLQLLSPTSWETIPHSKYEMEAHYHVTDMKVMRLRSQETLSGRKEYIVVGTMATFGEELSAKGKVLIFDVSVVIPEPGKPFSQYRLKNLYDQEQKWPVTGLECVNGLILTAMGQKIFMWQFKDNKDLLAVAFIDAETYIHTAQSIKGFILTGDVTRSIQLLHYNEDRRSLSLISQDPNPMEVFSTTFMIDGKALGFLVSDSDRNITLFQYQPENPASSGGANLVRCGDIHVGSLVNVFLNIRCKTSAGLGASREMKIALADKRQCTFFGTLDGGIGCLLPIPEKVYRRLSMLQVKMTQGMRHMAGLNPKAFRTFQTRHQYLHNAQRNILDGTLLYQYLSLTAKEKFDFSKQIGTTVAQIMEDLKEIDKVMSHF</sequence>
<dbReference type="eggNOG" id="KOG1896">
    <property type="taxonomic scope" value="Eukaryota"/>
</dbReference>
<dbReference type="Pfam" id="PF10433">
    <property type="entry name" value="Beta-prop_RSE1_1st"/>
    <property type="match status" value="1"/>
</dbReference>
<dbReference type="InterPro" id="IPR018846">
    <property type="entry name" value="Beta-prop_RSE1/DDB1/CPSF1_1st"/>
</dbReference>
<evidence type="ECO:0000313" key="7">
    <source>
        <dbReference type="EnsemblMetazoa" id="Aqu2.1.38760_001"/>
    </source>
</evidence>
<proteinExistence type="predicted"/>
<evidence type="ECO:0000259" key="4">
    <source>
        <dbReference type="Pfam" id="PF03178"/>
    </source>
</evidence>
<comment type="subcellular location">
    <subcellularLocation>
        <location evidence="1">Nucleus</location>
    </subcellularLocation>
</comment>
<dbReference type="EnsemblMetazoa" id="Aqu2.1.38760_001">
    <property type="protein sequence ID" value="Aqu2.1.38760_001"/>
    <property type="gene ID" value="Aqu2.1.38760"/>
</dbReference>
<dbReference type="Gene3D" id="2.130.10.10">
    <property type="entry name" value="YVTN repeat-like/Quinoprotein amine dehydrogenase"/>
    <property type="match status" value="2"/>
</dbReference>
<name>A0A1X7VEN2_AMPQE</name>
<evidence type="ECO:0000256" key="3">
    <source>
        <dbReference type="SAM" id="MobiDB-lite"/>
    </source>
</evidence>